<evidence type="ECO:0000313" key="3">
    <source>
        <dbReference type="Proteomes" id="UP000199469"/>
    </source>
</evidence>
<keyword evidence="1" id="KW-0732">Signal</keyword>
<name>A0A1I0NAF9_9FLAO</name>
<dbReference type="AlphaFoldDB" id="A0A1I0NAF9"/>
<organism evidence="2 3">
    <name type="scientific">Chryseobacterium wanjuense</name>
    <dbReference type="NCBI Taxonomy" id="356305"/>
    <lineage>
        <taxon>Bacteria</taxon>
        <taxon>Pseudomonadati</taxon>
        <taxon>Bacteroidota</taxon>
        <taxon>Flavobacteriia</taxon>
        <taxon>Flavobacteriales</taxon>
        <taxon>Weeksellaceae</taxon>
        <taxon>Chryseobacterium group</taxon>
        <taxon>Chryseobacterium</taxon>
    </lineage>
</organism>
<evidence type="ECO:0000313" key="2">
    <source>
        <dbReference type="EMBL" id="SEV97892.1"/>
    </source>
</evidence>
<accession>A0A1I0NAF9</accession>
<keyword evidence="3" id="KW-1185">Reference proteome</keyword>
<dbReference type="EMBL" id="FOIU01000001">
    <property type="protein sequence ID" value="SEV97892.1"/>
    <property type="molecule type" value="Genomic_DNA"/>
</dbReference>
<gene>
    <name evidence="2" type="ORF">SAMN05421841_0459</name>
</gene>
<protein>
    <submittedName>
        <fullName evidence="2">Uncharacterized protein</fullName>
    </submittedName>
</protein>
<dbReference type="OrthoDB" id="581140at2"/>
<dbReference type="Proteomes" id="UP000199469">
    <property type="component" value="Unassembled WGS sequence"/>
</dbReference>
<sequence>MTKKLFMIASMAIFSTAYSQVGINIESPHVSSALDVTSDTKGFLVPRLTTAAITSLSGTASEGLIVYDKQQKTFLGWNGTKWVNLGFEGSSGGNLQTGVIFTQGFETSDSVNYTTSGFSPSSFNFTSGSSTASDAPGSSALFSEGTRGYGYSTSNTSATVSYLEFNTVDASSYTNNITFSFDVAAFSVGSTTNGMENTDVVTIDISTDGGANYNTKLTLTGGNSSTATNVRWAFTGSGTGTNSYSSSGITVTSSNTNTGSGVTLTGAQAITKLSVTGIPNSSQLKIRVGVRDNAATELWVIDNVKLQAF</sequence>
<feature type="signal peptide" evidence="1">
    <location>
        <begin position="1"/>
        <end position="19"/>
    </location>
</feature>
<feature type="chain" id="PRO_5011514798" evidence="1">
    <location>
        <begin position="20"/>
        <end position="309"/>
    </location>
</feature>
<dbReference type="RefSeq" id="WP_089790447.1">
    <property type="nucleotide sequence ID" value="NZ_FOIU01000001.1"/>
</dbReference>
<reference evidence="3" key="1">
    <citation type="submission" date="2016-10" db="EMBL/GenBank/DDBJ databases">
        <authorList>
            <person name="Varghese N."/>
            <person name="Submissions S."/>
        </authorList>
    </citation>
    <scope>NUCLEOTIDE SEQUENCE [LARGE SCALE GENOMIC DNA]</scope>
    <source>
        <strain evidence="3">DSM 17724</strain>
    </source>
</reference>
<evidence type="ECO:0000256" key="1">
    <source>
        <dbReference type="SAM" id="SignalP"/>
    </source>
</evidence>
<proteinExistence type="predicted"/>
<dbReference type="STRING" id="356305.SAMN05421841_0459"/>